<feature type="domain" description="MmgE/PrpD N-terminal" evidence="2">
    <location>
        <begin position="6"/>
        <end position="244"/>
    </location>
</feature>
<dbReference type="AlphaFoldDB" id="A0AB39HW44"/>
<dbReference type="RefSeq" id="WP_368654651.1">
    <property type="nucleotide sequence ID" value="NZ_CP162599.1"/>
</dbReference>
<feature type="domain" description="MmgE/PrpD C-terminal" evidence="3">
    <location>
        <begin position="264"/>
        <end position="422"/>
    </location>
</feature>
<dbReference type="Pfam" id="PF19305">
    <property type="entry name" value="MmgE_PrpD_C"/>
    <property type="match status" value="1"/>
</dbReference>
<dbReference type="SUPFAM" id="SSF103378">
    <property type="entry name" value="2-methylcitrate dehydratase PrpD"/>
    <property type="match status" value="1"/>
</dbReference>
<sequence length="451" mass="49725">MITKTLVRNILNTKMEDIPGEVRDHGVKSLLNWMGVAIGAAHHPSVEMVLSLKEELEGSSQVSIFGRSEKCDLLLGAMINGMTSHIFDFDDTHLDTIHHPSGPVAPVVFSLAEKHHISPAKMLHAFILGCEAELRISNAVYPSHYQLGWHITSSTGVFGAAIAAGIMLDLKEEELLYALGIAGTQAFGLREMFGTMTKPFHPGKAAQNGLMAALLAKKGFTSSRQVLEAKRGFANVLAPEHDLEKVNINWGKEWELLKNTFKPYACGIVLHPSIDACIKLGKKVEAEEVDYIEVHVNQYVLELTGKPNPQTGLEGKFSIYHSATVGFLEGAAGEKQYSDEMVASPRIIEFRNKIRPIVIEEMKEEEVYAKLVKKNGETIDIKIENATGSYENPLSMEALESKFTVLTEPIIGKEKTIKLIDALKNLEASDSIAEILENAVLKPTWTQVKEK</sequence>
<dbReference type="InterPro" id="IPR042183">
    <property type="entry name" value="MmgE/PrpD_sf_1"/>
</dbReference>
<dbReference type="InterPro" id="IPR045336">
    <property type="entry name" value="MmgE_PrpD_N"/>
</dbReference>
<gene>
    <name evidence="4" type="ORF">AB4Y30_06380</name>
</gene>
<evidence type="ECO:0000259" key="3">
    <source>
        <dbReference type="Pfam" id="PF19305"/>
    </source>
</evidence>
<dbReference type="Gene3D" id="3.30.1330.120">
    <property type="entry name" value="2-methylcitrate dehydratase PrpD"/>
    <property type="match status" value="1"/>
</dbReference>
<protein>
    <submittedName>
        <fullName evidence="4">MmgE/PrpD family protein</fullName>
    </submittedName>
</protein>
<dbReference type="PANTHER" id="PTHR16943:SF8">
    <property type="entry name" value="2-METHYLCITRATE DEHYDRATASE"/>
    <property type="match status" value="1"/>
</dbReference>
<evidence type="ECO:0000259" key="2">
    <source>
        <dbReference type="Pfam" id="PF03972"/>
    </source>
</evidence>
<dbReference type="EMBL" id="CP162599">
    <property type="protein sequence ID" value="XDK33973.1"/>
    <property type="molecule type" value="Genomic_DNA"/>
</dbReference>
<reference evidence="4" key="1">
    <citation type="submission" date="2024-07" db="EMBL/GenBank/DDBJ databases">
        <title>Halotolerant mesophilic bacterium Ornithinibacillus sp. 4-3, sp. nov., isolated from soil.</title>
        <authorList>
            <person name="Sidarenka A.V."/>
            <person name="Guliayeva D.E."/>
            <person name="Leanovich S.I."/>
            <person name="Hileuskaya K.S."/>
            <person name="Akhremchuk A.E."/>
            <person name="Sikolenko M.A."/>
            <person name="Valentovich L.N."/>
        </authorList>
    </citation>
    <scope>NUCLEOTIDE SEQUENCE</scope>
    <source>
        <strain evidence="4">4-3</strain>
    </source>
</reference>
<dbReference type="InterPro" id="IPR036148">
    <property type="entry name" value="MmgE/PrpD_sf"/>
</dbReference>
<dbReference type="Pfam" id="PF03972">
    <property type="entry name" value="MmgE_PrpD_N"/>
    <property type="match status" value="1"/>
</dbReference>
<organism evidence="4">
    <name type="scientific">Ornithinibacillus sp. 4-3</name>
    <dbReference type="NCBI Taxonomy" id="3231488"/>
    <lineage>
        <taxon>Bacteria</taxon>
        <taxon>Bacillati</taxon>
        <taxon>Bacillota</taxon>
        <taxon>Bacilli</taxon>
        <taxon>Bacillales</taxon>
        <taxon>Bacillaceae</taxon>
        <taxon>Ornithinibacillus</taxon>
    </lineage>
</organism>
<name>A0AB39HW44_9BACI</name>
<dbReference type="InterPro" id="IPR042188">
    <property type="entry name" value="MmgE/PrpD_sf_2"/>
</dbReference>
<dbReference type="PANTHER" id="PTHR16943">
    <property type="entry name" value="2-METHYLCITRATE DEHYDRATASE-RELATED"/>
    <property type="match status" value="1"/>
</dbReference>
<dbReference type="GO" id="GO:0016829">
    <property type="term" value="F:lyase activity"/>
    <property type="evidence" value="ECO:0007669"/>
    <property type="project" value="InterPro"/>
</dbReference>
<dbReference type="InterPro" id="IPR005656">
    <property type="entry name" value="MmgE_PrpD"/>
</dbReference>
<dbReference type="Gene3D" id="1.10.4100.10">
    <property type="entry name" value="2-methylcitrate dehydratase PrpD"/>
    <property type="match status" value="1"/>
</dbReference>
<dbReference type="InterPro" id="IPR045337">
    <property type="entry name" value="MmgE_PrpD_C"/>
</dbReference>
<accession>A0AB39HW44</accession>
<proteinExistence type="inferred from homology"/>
<evidence type="ECO:0000313" key="4">
    <source>
        <dbReference type="EMBL" id="XDK33973.1"/>
    </source>
</evidence>
<evidence type="ECO:0000256" key="1">
    <source>
        <dbReference type="ARBA" id="ARBA00006174"/>
    </source>
</evidence>
<comment type="similarity">
    <text evidence="1">Belongs to the PrpD family.</text>
</comment>